<dbReference type="RefSeq" id="WP_072956744.1">
    <property type="nucleotide sequence ID" value="NZ_FQUT01000004.1"/>
</dbReference>
<protein>
    <submittedName>
        <fullName evidence="1">Uncharacterized protein</fullName>
    </submittedName>
</protein>
<organism evidence="1 2">
    <name type="scientific">Chryseobacterium arachidis</name>
    <dbReference type="NCBI Taxonomy" id="1416778"/>
    <lineage>
        <taxon>Bacteria</taxon>
        <taxon>Pseudomonadati</taxon>
        <taxon>Bacteroidota</taxon>
        <taxon>Flavobacteriia</taxon>
        <taxon>Flavobacteriales</taxon>
        <taxon>Weeksellaceae</taxon>
        <taxon>Chryseobacterium group</taxon>
        <taxon>Chryseobacterium</taxon>
    </lineage>
</organism>
<keyword evidence="2" id="KW-1185">Reference proteome</keyword>
<evidence type="ECO:0000313" key="2">
    <source>
        <dbReference type="Proteomes" id="UP000184518"/>
    </source>
</evidence>
<reference evidence="2" key="1">
    <citation type="submission" date="2016-11" db="EMBL/GenBank/DDBJ databases">
        <authorList>
            <person name="Varghese N."/>
            <person name="Submissions S."/>
        </authorList>
    </citation>
    <scope>NUCLEOTIDE SEQUENCE [LARGE SCALE GENOMIC DNA]</scope>
    <source>
        <strain evidence="2">DSM 27619</strain>
    </source>
</reference>
<proteinExistence type="predicted"/>
<dbReference type="OrthoDB" id="1272831at2"/>
<dbReference type="EMBL" id="FQUT01000004">
    <property type="protein sequence ID" value="SHF47839.1"/>
    <property type="molecule type" value="Genomic_DNA"/>
</dbReference>
<accession>A0A1M5BZC9</accession>
<sequence length="99" mass="11545">MKIKVNEKYGEVYIAYLSLRNPKRILTYGDCLFVTRIEGNLKIVKSYLFSSDVGKKSKFEFPEGLDDLSFKTLKKPINIKRYLEPADDEDGMEHYSKNI</sequence>
<dbReference type="Proteomes" id="UP000184518">
    <property type="component" value="Unassembled WGS sequence"/>
</dbReference>
<gene>
    <name evidence="1" type="ORF">SAMN05443633_104346</name>
</gene>
<name>A0A1M5BZC9_9FLAO</name>
<dbReference type="AlphaFoldDB" id="A0A1M5BZC9"/>
<evidence type="ECO:0000313" key="1">
    <source>
        <dbReference type="EMBL" id="SHF47839.1"/>
    </source>
</evidence>